<gene>
    <name evidence="2" type="ORF">CXB77_03540</name>
</gene>
<name>A0A2S7XUA1_9GAMM</name>
<dbReference type="RefSeq" id="WP_105072810.1">
    <property type="nucleotide sequence ID" value="NZ_JAFLKP010000444.1"/>
</dbReference>
<dbReference type="Proteomes" id="UP000239936">
    <property type="component" value="Unassembled WGS sequence"/>
</dbReference>
<proteinExistence type="predicted"/>
<dbReference type="AlphaFoldDB" id="A0A2S7XUA1"/>
<accession>A0A2S7XUA1</accession>
<feature type="signal peptide" evidence="1">
    <location>
        <begin position="1"/>
        <end position="30"/>
    </location>
</feature>
<dbReference type="OrthoDB" id="6198507at2"/>
<reference evidence="2 3" key="1">
    <citation type="submission" date="2018-01" db="EMBL/GenBank/DDBJ databases">
        <title>The complete genome sequence of Chromatium okenii LaCa, a purple sulfur bacterium with a turbulent life.</title>
        <authorList>
            <person name="Luedin S.M."/>
            <person name="Liechti N."/>
            <person name="Storelli N."/>
            <person name="Danza F."/>
            <person name="Wittwer M."/>
            <person name="Pothier J.F."/>
            <person name="Tonolla M.A."/>
        </authorList>
    </citation>
    <scope>NUCLEOTIDE SEQUENCE [LARGE SCALE GENOMIC DNA]</scope>
    <source>
        <strain evidence="2 3">LaCa</strain>
    </source>
</reference>
<feature type="chain" id="PRO_5015692405" evidence="1">
    <location>
        <begin position="31"/>
        <end position="193"/>
    </location>
</feature>
<keyword evidence="1" id="KW-0732">Signal</keyword>
<comment type="caution">
    <text evidence="2">The sequence shown here is derived from an EMBL/GenBank/DDBJ whole genome shotgun (WGS) entry which is preliminary data.</text>
</comment>
<evidence type="ECO:0000313" key="3">
    <source>
        <dbReference type="Proteomes" id="UP000239936"/>
    </source>
</evidence>
<keyword evidence="3" id="KW-1185">Reference proteome</keyword>
<dbReference type="InterPro" id="IPR025500">
    <property type="entry name" value="DUF4390"/>
</dbReference>
<evidence type="ECO:0000313" key="2">
    <source>
        <dbReference type="EMBL" id="PQJ97068.1"/>
    </source>
</evidence>
<dbReference type="EMBL" id="PPGH01000018">
    <property type="protein sequence ID" value="PQJ97068.1"/>
    <property type="molecule type" value="Genomic_DNA"/>
</dbReference>
<sequence length="193" mass="22147">MKATARRWPLALSLLLTLLSSSLVFTPAWADEDFIIREPVIRVENGAYFLDTAIDAHFSNAALEALDHGVPLTIVAHVQVRRSSAWLWENVLLDQQLRTVIRYKPLSDGYEVYRLPGHHGRSFVTRDAALRALGEISNLQLLHQDKLDAKDDYEVQIKVFLDIEELPLPLRPMAYLKPSWQLSSGWHSWPLRR</sequence>
<dbReference type="Pfam" id="PF14334">
    <property type="entry name" value="DUF4390"/>
    <property type="match status" value="1"/>
</dbReference>
<evidence type="ECO:0000256" key="1">
    <source>
        <dbReference type="SAM" id="SignalP"/>
    </source>
</evidence>
<protein>
    <submittedName>
        <fullName evidence="2">DUF4390 domain-containing protein</fullName>
    </submittedName>
</protein>
<organism evidence="2 3">
    <name type="scientific">Chromatium okenii</name>
    <dbReference type="NCBI Taxonomy" id="61644"/>
    <lineage>
        <taxon>Bacteria</taxon>
        <taxon>Pseudomonadati</taxon>
        <taxon>Pseudomonadota</taxon>
        <taxon>Gammaproteobacteria</taxon>
        <taxon>Chromatiales</taxon>
        <taxon>Chromatiaceae</taxon>
        <taxon>Chromatium</taxon>
    </lineage>
</organism>